<accession>A0A6I4WGN2</accession>
<feature type="domain" description="Mammalian cell entry C-terminal" evidence="2">
    <location>
        <begin position="112"/>
        <end position="290"/>
    </location>
</feature>
<dbReference type="InterPro" id="IPR052336">
    <property type="entry name" value="MlaD_Phospholipid_Transporter"/>
</dbReference>
<evidence type="ECO:0000313" key="4">
    <source>
        <dbReference type="Proteomes" id="UP000431901"/>
    </source>
</evidence>
<dbReference type="PANTHER" id="PTHR33371">
    <property type="entry name" value="INTERMEMBRANE PHOSPHOLIPID TRANSPORT SYSTEM BINDING PROTEIN MLAD-RELATED"/>
    <property type="match status" value="1"/>
</dbReference>
<dbReference type="InterPro" id="IPR005693">
    <property type="entry name" value="Mce"/>
</dbReference>
<evidence type="ECO:0000313" key="3">
    <source>
        <dbReference type="EMBL" id="MXQ68073.1"/>
    </source>
</evidence>
<dbReference type="Proteomes" id="UP000431901">
    <property type="component" value="Unassembled WGS sequence"/>
</dbReference>
<gene>
    <name evidence="3" type="ORF">GQ466_29060</name>
</gene>
<dbReference type="EMBL" id="WUTW01000010">
    <property type="protein sequence ID" value="MXQ68073.1"/>
    <property type="molecule type" value="Genomic_DNA"/>
</dbReference>
<feature type="domain" description="Mce/MlaD" evidence="1">
    <location>
        <begin position="31"/>
        <end position="105"/>
    </location>
</feature>
<keyword evidence="4" id="KW-1185">Reference proteome</keyword>
<protein>
    <submittedName>
        <fullName evidence="3">MCE family protein</fullName>
    </submittedName>
</protein>
<dbReference type="InterPro" id="IPR024516">
    <property type="entry name" value="Mce_C"/>
</dbReference>
<dbReference type="InterPro" id="IPR003399">
    <property type="entry name" value="Mce/MlaD"/>
</dbReference>
<dbReference type="AlphaFoldDB" id="A0A6I4WGN2"/>
<sequence length="333" mass="34681">MLRRMRVTLLVLGVAAVLVAAGIIAFRPPAGTKVTVYFNTAIGIYKGSDVKILGVKSGHVTGVHAEGTKVRITLVVDHGVDVPADAKAVAVSPSLVADRYVQLLPAYTGGPRMASGTVIPESRTATPLEVDKVYDSLKKLATDLGPNGLNKDGAVSRGLQVGAENLRGNGASIGTTIENFGKAAKTLTGSQDDLFATIRSLQSFTGMIKDNDGAVRSAQAQLANVTEFLAADRESLGRALSTLADALVRVQKFIRDNRAVLVKNVGKLAKITQTLVDQRASLAEALDNQALAAGSLLRAYDPSSRALMGRANLNELSMPLPAAGSAVTTGGKP</sequence>
<name>A0A6I4WGN2_9ACTN</name>
<dbReference type="GO" id="GO:0005576">
    <property type="term" value="C:extracellular region"/>
    <property type="evidence" value="ECO:0007669"/>
    <property type="project" value="TreeGrafter"/>
</dbReference>
<evidence type="ECO:0000259" key="1">
    <source>
        <dbReference type="Pfam" id="PF02470"/>
    </source>
</evidence>
<dbReference type="RefSeq" id="WP_161106259.1">
    <property type="nucleotide sequence ID" value="NZ_JBHLYI010000020.1"/>
</dbReference>
<dbReference type="OrthoDB" id="4516955at2"/>
<evidence type="ECO:0000259" key="2">
    <source>
        <dbReference type="Pfam" id="PF11887"/>
    </source>
</evidence>
<organism evidence="3 4">
    <name type="scientific">Actinomadura rayongensis</name>
    <dbReference type="NCBI Taxonomy" id="1429076"/>
    <lineage>
        <taxon>Bacteria</taxon>
        <taxon>Bacillati</taxon>
        <taxon>Actinomycetota</taxon>
        <taxon>Actinomycetes</taxon>
        <taxon>Streptosporangiales</taxon>
        <taxon>Thermomonosporaceae</taxon>
        <taxon>Actinomadura</taxon>
    </lineage>
</organism>
<dbReference type="NCBIfam" id="TIGR00996">
    <property type="entry name" value="Mtu_fam_mce"/>
    <property type="match status" value="1"/>
</dbReference>
<reference evidence="3 4" key="1">
    <citation type="submission" date="2019-12" db="EMBL/GenBank/DDBJ databases">
        <title>Nocardia macrotermitis sp. nov. and Nocardia aurantia sp. nov., isolated from the gut of the fungus growing-termite Macrotermes natalensis.</title>
        <authorList>
            <person name="Christine B."/>
            <person name="Rene B."/>
        </authorList>
    </citation>
    <scope>NUCLEOTIDE SEQUENCE [LARGE SCALE GENOMIC DNA]</scope>
    <source>
        <strain evidence="3 4">DSM 102126</strain>
    </source>
</reference>
<comment type="caution">
    <text evidence="3">The sequence shown here is derived from an EMBL/GenBank/DDBJ whole genome shotgun (WGS) entry which is preliminary data.</text>
</comment>
<proteinExistence type="predicted"/>
<dbReference type="PANTHER" id="PTHR33371:SF4">
    <property type="entry name" value="INTERMEMBRANE PHOSPHOLIPID TRANSPORT SYSTEM BINDING PROTEIN MLAD"/>
    <property type="match status" value="1"/>
</dbReference>
<dbReference type="Pfam" id="PF11887">
    <property type="entry name" value="Mce4_CUP1"/>
    <property type="match status" value="1"/>
</dbReference>
<dbReference type="Pfam" id="PF02470">
    <property type="entry name" value="MlaD"/>
    <property type="match status" value="1"/>
</dbReference>